<evidence type="ECO:0000256" key="1">
    <source>
        <dbReference type="ARBA" id="ARBA00022801"/>
    </source>
</evidence>
<dbReference type="PROSITE" id="PS51831">
    <property type="entry name" value="HD"/>
    <property type="match status" value="1"/>
</dbReference>
<reference evidence="3 4" key="1">
    <citation type="submission" date="2020-02" db="EMBL/GenBank/DDBJ databases">
        <authorList>
            <person name="Kim M.K."/>
        </authorList>
    </citation>
    <scope>NUCLEOTIDE SEQUENCE [LARGE SCALE GENOMIC DNA]</scope>
    <source>
        <strain evidence="3 4">17J57-3</strain>
    </source>
</reference>
<sequence>MDSKTAKKVDYIRLLSATRRRESRGPSTRTLAMHAASDRGRVLFSTAFRRLQSKTQVFPQEWNAAVRTRLTHSLEVASIGRYVAEQISVDLLRRGELGERPRDMANAFVTFVEVACLMHDLGNPPFGHFGEASIQEWFSTRAEVFKEKFDPSVQDDFDTLFQDFSHFDGNPQGFRLAVRLQWAKDEFGYNLTLTQLAALLKYPWTPDRIGATQDGVTIKKAGVFHSEAEILTEIQTTLGLAPNCRHPLTYIMEAADDISYCLSDIEDALEKKVVRDQDVITALRQGLSELPTSNRLAQQMLNTLPDSDASEIDSAWFTDFRTASTNILVKRTRTLYSTSQKEIEQGKYFSLLRNSPAARALLTVVEKFSKKNLYTCSVVRERELVGYQVISGILDKFGILLELDTKSATELLVEGKPPRDKGMALAPTLWSFLPKKHLKVYAHTIEGHRTTFGEDHPKYRLLEWMARAHLIVDFLSGMTDDFSIVTYRRLYDGGTRQL</sequence>
<dbReference type="EC" id="3.1.5.1" evidence="3"/>
<dbReference type="Proteomes" id="UP000482155">
    <property type="component" value="Unassembled WGS sequence"/>
</dbReference>
<dbReference type="NCBIfam" id="NF003429">
    <property type="entry name" value="PRK04926.1"/>
    <property type="match status" value="1"/>
</dbReference>
<dbReference type="PANTHER" id="PTHR11373">
    <property type="entry name" value="DEOXYNUCLEOSIDE TRIPHOSPHATE TRIPHOSPHOHYDROLASE"/>
    <property type="match status" value="1"/>
</dbReference>
<dbReference type="InterPro" id="IPR006674">
    <property type="entry name" value="HD_domain"/>
</dbReference>
<dbReference type="EMBL" id="JAAIVB010000013">
    <property type="protein sequence ID" value="NEX60634.1"/>
    <property type="molecule type" value="Genomic_DNA"/>
</dbReference>
<dbReference type="GO" id="GO:0006203">
    <property type="term" value="P:dGTP catabolic process"/>
    <property type="evidence" value="ECO:0007669"/>
    <property type="project" value="TreeGrafter"/>
</dbReference>
<proteinExistence type="predicted"/>
<protein>
    <submittedName>
        <fullName evidence="3">dGTPase</fullName>
        <ecNumber evidence="3">3.1.5.1</ecNumber>
    </submittedName>
</protein>
<dbReference type="Gene3D" id="1.10.3410.10">
    <property type="entry name" value="putative deoxyguanosinetriphosphate triphosphohydrolase like domain"/>
    <property type="match status" value="1"/>
</dbReference>
<accession>A0A6B3SIF3</accession>
<dbReference type="Gene3D" id="1.10.3210.10">
    <property type="entry name" value="Hypothetical protein af1432"/>
    <property type="match status" value="1"/>
</dbReference>
<evidence type="ECO:0000313" key="4">
    <source>
        <dbReference type="Proteomes" id="UP000482155"/>
    </source>
</evidence>
<comment type="caution">
    <text evidence="3">The sequence shown here is derived from an EMBL/GenBank/DDBJ whole genome shotgun (WGS) entry which is preliminary data.</text>
</comment>
<keyword evidence="1 3" id="KW-0378">Hydrolase</keyword>
<dbReference type="NCBIfam" id="TIGR01353">
    <property type="entry name" value="dGTP_triPase"/>
    <property type="match status" value="1"/>
</dbReference>
<dbReference type="GO" id="GO:0008832">
    <property type="term" value="F:dGTPase activity"/>
    <property type="evidence" value="ECO:0007669"/>
    <property type="project" value="UniProtKB-EC"/>
</dbReference>
<name>A0A6B3SIF3_9BURK</name>
<dbReference type="AlphaFoldDB" id="A0A6B3SIF3"/>
<gene>
    <name evidence="3" type="primary">dgt</name>
    <name evidence="3" type="ORF">G3574_06060</name>
</gene>
<dbReference type="PANTHER" id="PTHR11373:SF32">
    <property type="entry name" value="DEOXYGUANOSINETRIPHOSPHATE TRIPHOSPHOHYDROLASE"/>
    <property type="match status" value="1"/>
</dbReference>
<evidence type="ECO:0000313" key="3">
    <source>
        <dbReference type="EMBL" id="NEX60634.1"/>
    </source>
</evidence>
<organism evidence="3 4">
    <name type="scientific">Noviherbaspirillum galbum</name>
    <dbReference type="NCBI Taxonomy" id="2709383"/>
    <lineage>
        <taxon>Bacteria</taxon>
        <taxon>Pseudomonadati</taxon>
        <taxon>Pseudomonadota</taxon>
        <taxon>Betaproteobacteria</taxon>
        <taxon>Burkholderiales</taxon>
        <taxon>Oxalobacteraceae</taxon>
        <taxon>Noviherbaspirillum</taxon>
    </lineage>
</organism>
<dbReference type="Gene3D" id="1.10.3550.10">
    <property type="entry name" value="eoxyguanosinetriphosphate triphosphohydrolase domain-like"/>
    <property type="match status" value="1"/>
</dbReference>
<dbReference type="InterPro" id="IPR050135">
    <property type="entry name" value="dGTPase-like"/>
</dbReference>
<dbReference type="InterPro" id="IPR027432">
    <property type="entry name" value="dGTP_triphosphohydrolase_C"/>
</dbReference>
<dbReference type="RefSeq" id="WP_163961129.1">
    <property type="nucleotide sequence ID" value="NZ_JAAIVB010000013.1"/>
</dbReference>
<dbReference type="Pfam" id="PF01966">
    <property type="entry name" value="HD"/>
    <property type="match status" value="1"/>
</dbReference>
<evidence type="ECO:0000259" key="2">
    <source>
        <dbReference type="PROSITE" id="PS51831"/>
    </source>
</evidence>
<keyword evidence="4" id="KW-1185">Reference proteome</keyword>
<feature type="domain" description="HD" evidence="2">
    <location>
        <begin position="69"/>
        <end position="261"/>
    </location>
</feature>
<dbReference type="SMART" id="SM00471">
    <property type="entry name" value="HDc"/>
    <property type="match status" value="1"/>
</dbReference>
<dbReference type="InterPro" id="IPR003607">
    <property type="entry name" value="HD/PDEase_dom"/>
</dbReference>
<dbReference type="SUPFAM" id="SSF109604">
    <property type="entry name" value="HD-domain/PDEase-like"/>
    <property type="match status" value="1"/>
</dbReference>
<dbReference type="InterPro" id="IPR023293">
    <property type="entry name" value="dGTP_triP_hydro_central_sf"/>
</dbReference>
<dbReference type="CDD" id="cd00077">
    <property type="entry name" value="HDc"/>
    <property type="match status" value="1"/>
</dbReference>
<dbReference type="InterPro" id="IPR006261">
    <property type="entry name" value="dGTPase"/>
</dbReference>